<comment type="caution">
    <text evidence="1">The sequence shown here is derived from an EMBL/GenBank/DDBJ whole genome shotgun (WGS) entry which is preliminary data.</text>
</comment>
<evidence type="ECO:0000313" key="2">
    <source>
        <dbReference type="Proteomes" id="UP000257451"/>
    </source>
</evidence>
<dbReference type="AlphaFoldDB" id="A0A3E2MSB4"/>
<dbReference type="Proteomes" id="UP000257451">
    <property type="component" value="Unassembled WGS sequence"/>
</dbReference>
<reference evidence="1 2" key="1">
    <citation type="journal article" date="2018" name="Sci. Rep.">
        <title>Extensive genomic diversity among Mycobacterium marinum strains revealed by whole genome sequencing.</title>
        <authorList>
            <person name="Das S."/>
            <person name="Pettersson B.M."/>
            <person name="Behra P.R."/>
            <person name="Mallick A."/>
            <person name="Cheramie M."/>
            <person name="Ramesh M."/>
            <person name="Shirreff L."/>
            <person name="DuCote T."/>
            <person name="Dasgupta S."/>
            <person name="Ennis D.G."/>
            <person name="Kirsebom L.A."/>
        </authorList>
    </citation>
    <scope>NUCLEOTIDE SEQUENCE [LARGE SCALE GENOMIC DNA]</scope>
    <source>
        <strain evidence="1 2">Davis1</strain>
    </source>
</reference>
<protein>
    <submittedName>
        <fullName evidence="1">Uncharacterized protein</fullName>
    </submittedName>
</protein>
<accession>A0A3E2MSB4</accession>
<sequence length="65" mass="6137">MAFGSYGECFHGGAQVGNLAGQDGAGAGLSGAVFVGDGAELVVAVERGAADLGIFGRGGEHGGLA</sequence>
<dbReference type="RefSeq" id="WP_153269261.1">
    <property type="nucleotide sequence ID" value="NZ_BQLC01000006.1"/>
</dbReference>
<gene>
    <name evidence="1" type="ORF">DAVIS_03919</name>
</gene>
<name>A0A3E2MSB4_MYCMR</name>
<proteinExistence type="predicted"/>
<dbReference type="EMBL" id="PEDF01000139">
    <property type="protein sequence ID" value="RFZ36934.1"/>
    <property type="molecule type" value="Genomic_DNA"/>
</dbReference>
<evidence type="ECO:0000313" key="1">
    <source>
        <dbReference type="EMBL" id="RFZ36934.1"/>
    </source>
</evidence>
<organism evidence="1 2">
    <name type="scientific">Mycobacterium marinum</name>
    <dbReference type="NCBI Taxonomy" id="1781"/>
    <lineage>
        <taxon>Bacteria</taxon>
        <taxon>Bacillati</taxon>
        <taxon>Actinomycetota</taxon>
        <taxon>Actinomycetes</taxon>
        <taxon>Mycobacteriales</taxon>
        <taxon>Mycobacteriaceae</taxon>
        <taxon>Mycobacterium</taxon>
        <taxon>Mycobacterium ulcerans group</taxon>
    </lineage>
</organism>